<organism evidence="3 4">
    <name type="scientific">Ilex paraguariensis</name>
    <name type="common">yerba mate</name>
    <dbReference type="NCBI Taxonomy" id="185542"/>
    <lineage>
        <taxon>Eukaryota</taxon>
        <taxon>Viridiplantae</taxon>
        <taxon>Streptophyta</taxon>
        <taxon>Embryophyta</taxon>
        <taxon>Tracheophyta</taxon>
        <taxon>Spermatophyta</taxon>
        <taxon>Magnoliopsida</taxon>
        <taxon>eudicotyledons</taxon>
        <taxon>Gunneridae</taxon>
        <taxon>Pentapetalae</taxon>
        <taxon>asterids</taxon>
        <taxon>campanulids</taxon>
        <taxon>Aquifoliales</taxon>
        <taxon>Aquifoliaceae</taxon>
        <taxon>Ilex</taxon>
    </lineage>
</organism>
<dbReference type="InterPro" id="IPR056633">
    <property type="entry name" value="DUF7731"/>
</dbReference>
<evidence type="ECO:0000313" key="4">
    <source>
        <dbReference type="Proteomes" id="UP001642360"/>
    </source>
</evidence>
<dbReference type="EMBL" id="CAUOFW020000925">
    <property type="protein sequence ID" value="CAK9138925.1"/>
    <property type="molecule type" value="Genomic_DNA"/>
</dbReference>
<dbReference type="AlphaFoldDB" id="A0ABC8R2G1"/>
<proteinExistence type="predicted"/>
<feature type="domain" description="DUF7731" evidence="2">
    <location>
        <begin position="77"/>
        <end position="175"/>
    </location>
</feature>
<comment type="caution">
    <text evidence="3">The sequence shown here is derived from an EMBL/GenBank/DDBJ whole genome shotgun (WGS) entry which is preliminary data.</text>
</comment>
<name>A0ABC8R2G1_9AQUA</name>
<dbReference type="Proteomes" id="UP001642360">
    <property type="component" value="Unassembled WGS sequence"/>
</dbReference>
<gene>
    <name evidence="3" type="ORF">ILEXP_LOCUS6279</name>
</gene>
<sequence length="204" mass="21696">MALSATIKHWLLASALIYILVFACESGKADEYLPGTGVTGGTGVTRGTGVGGLPQTGASGSGAGRLPQTGAAGGDPASIVTEALLCFSQKYIYSSCSEAYRLTESGNLNVPPEYVDQYCNGQCVTETHLVLNCLENILSHFVFYNKATIVDVRETIKEGCSHGPQRGDFNVAEHIEAENSSSHKASNPVLFWLVLITVELSFFL</sequence>
<protein>
    <recommendedName>
        <fullName evidence="2">DUF7731 domain-containing protein</fullName>
    </recommendedName>
</protein>
<accession>A0ABC8R2G1</accession>
<dbReference type="Pfam" id="PF24865">
    <property type="entry name" value="DUF7731"/>
    <property type="match status" value="1"/>
</dbReference>
<evidence type="ECO:0000259" key="2">
    <source>
        <dbReference type="Pfam" id="PF24865"/>
    </source>
</evidence>
<feature type="chain" id="PRO_5044827103" description="DUF7731 domain-containing protein" evidence="1">
    <location>
        <begin position="24"/>
        <end position="204"/>
    </location>
</feature>
<keyword evidence="1" id="KW-0732">Signal</keyword>
<evidence type="ECO:0000313" key="3">
    <source>
        <dbReference type="EMBL" id="CAK9138925.1"/>
    </source>
</evidence>
<feature type="signal peptide" evidence="1">
    <location>
        <begin position="1"/>
        <end position="23"/>
    </location>
</feature>
<keyword evidence="4" id="KW-1185">Reference proteome</keyword>
<evidence type="ECO:0000256" key="1">
    <source>
        <dbReference type="SAM" id="SignalP"/>
    </source>
</evidence>
<dbReference type="PANTHER" id="PTHR34366">
    <property type="entry name" value="OS07G0289901 PROTEIN-RELATED"/>
    <property type="match status" value="1"/>
</dbReference>
<dbReference type="PANTHER" id="PTHR34366:SF2">
    <property type="entry name" value="OS07G0289901 PROTEIN"/>
    <property type="match status" value="1"/>
</dbReference>
<reference evidence="3 4" key="1">
    <citation type="submission" date="2024-02" db="EMBL/GenBank/DDBJ databases">
        <authorList>
            <person name="Vignale AGUSTIN F."/>
            <person name="Sosa J E."/>
            <person name="Modenutti C."/>
        </authorList>
    </citation>
    <scope>NUCLEOTIDE SEQUENCE [LARGE SCALE GENOMIC DNA]</scope>
</reference>